<sequence length="294" mass="32371">MHNLWTTSSPHAIFDHSYKTAAKTEEGCRAVHFKGRLYCAYIDGLRDLDGVKFISRTSNVSLWSEPGVVSDIPARSDPCIFVFKDQLHVIYASTQGSTLLLTLDEASGLFVLTRTLDLNLDGTPSVAVLEGRLQLFHHVMGSPTNLWCRSTLDLKEWNRAEVVKSDGVYSIATRLDSTAIVYQRLIHLIYKDAAGGFYLLKHDGSRQWTRAQLLLRNDYPDPPAAVVHNGLLKLFFNEARGEASKADASYDVHQYGYDGNVLGPAIVSTGLGATNSVGAAVQDGVLNILYRGKP</sequence>
<keyword evidence="2" id="KW-1185">Reference proteome</keyword>
<reference evidence="2" key="1">
    <citation type="submission" date="2017-06" db="EMBL/GenBank/DDBJ databases">
        <authorList>
            <person name="Varghese N."/>
            <person name="Submissions S."/>
        </authorList>
    </citation>
    <scope>NUCLEOTIDE SEQUENCE [LARGE SCALE GENOMIC DNA]</scope>
    <source>
        <strain evidence="2">DSM 22348</strain>
    </source>
</reference>
<gene>
    <name evidence="1" type="ORF">SAMN05444352_11671</name>
</gene>
<dbReference type="RefSeq" id="WP_042125268.1">
    <property type="nucleotide sequence ID" value="NZ_FZOL01000016.1"/>
</dbReference>
<dbReference type="OrthoDB" id="6842079at2"/>
<organism evidence="1 2">
    <name type="scientific">Pseudomonas japonica</name>
    <dbReference type="NCBI Taxonomy" id="256466"/>
    <lineage>
        <taxon>Bacteria</taxon>
        <taxon>Pseudomonadati</taxon>
        <taxon>Pseudomonadota</taxon>
        <taxon>Gammaproteobacteria</taxon>
        <taxon>Pseudomonadales</taxon>
        <taxon>Pseudomonadaceae</taxon>
        <taxon>Pseudomonas</taxon>
    </lineage>
</organism>
<proteinExistence type="predicted"/>
<evidence type="ECO:0000313" key="1">
    <source>
        <dbReference type="EMBL" id="SNS83968.1"/>
    </source>
</evidence>
<dbReference type="SUPFAM" id="SSF89372">
    <property type="entry name" value="Fucose-specific lectin"/>
    <property type="match status" value="1"/>
</dbReference>
<dbReference type="STRING" id="1215104.GCA_000730585_02666"/>
<evidence type="ECO:0000313" key="2">
    <source>
        <dbReference type="Proteomes" id="UP000198407"/>
    </source>
</evidence>
<dbReference type="EMBL" id="FZOL01000016">
    <property type="protein sequence ID" value="SNS83968.1"/>
    <property type="molecule type" value="Genomic_DNA"/>
</dbReference>
<evidence type="ECO:0008006" key="3">
    <source>
        <dbReference type="Google" id="ProtNLM"/>
    </source>
</evidence>
<dbReference type="AlphaFoldDB" id="A0A239HSB4"/>
<dbReference type="Proteomes" id="UP000198407">
    <property type="component" value="Unassembled WGS sequence"/>
</dbReference>
<name>A0A239HSB4_9PSED</name>
<protein>
    <recommendedName>
        <fullName evidence="3">BNR repeat-containing family member</fullName>
    </recommendedName>
</protein>
<accession>A0A239HSB4</accession>